<name>A0A218W3H8_PUNGR</name>
<protein>
    <submittedName>
        <fullName evidence="1">Uncharacterized protein</fullName>
    </submittedName>
</protein>
<evidence type="ECO:0000313" key="1">
    <source>
        <dbReference type="EMBL" id="OWM67186.1"/>
    </source>
</evidence>
<evidence type="ECO:0000313" key="3">
    <source>
        <dbReference type="Proteomes" id="UP000197138"/>
    </source>
</evidence>
<proteinExistence type="predicted"/>
<dbReference type="Proteomes" id="UP000233551">
    <property type="component" value="Unassembled WGS sequence"/>
</dbReference>
<reference evidence="3" key="1">
    <citation type="journal article" date="2017" name="Plant J.">
        <title>The pomegranate (Punica granatum L.) genome and the genomics of punicalagin biosynthesis.</title>
        <authorList>
            <person name="Qin G."/>
            <person name="Xu C."/>
            <person name="Ming R."/>
            <person name="Tang H."/>
            <person name="Guyot R."/>
            <person name="Kramer E.M."/>
            <person name="Hu Y."/>
            <person name="Yi X."/>
            <person name="Qi Y."/>
            <person name="Xu X."/>
            <person name="Gao Z."/>
            <person name="Pan H."/>
            <person name="Jian J."/>
            <person name="Tian Y."/>
            <person name="Yue Z."/>
            <person name="Xu Y."/>
        </authorList>
    </citation>
    <scope>NUCLEOTIDE SEQUENCE [LARGE SCALE GENOMIC DNA]</scope>
    <source>
        <strain evidence="3">cv. Dabenzi</strain>
    </source>
</reference>
<reference evidence="2 4" key="3">
    <citation type="submission" date="2017-11" db="EMBL/GenBank/DDBJ databases">
        <title>De-novo sequencing of pomegranate (Punica granatum L.) genome.</title>
        <authorList>
            <person name="Akparov Z."/>
            <person name="Amiraslanov A."/>
            <person name="Hajiyeva S."/>
            <person name="Abbasov M."/>
            <person name="Kaur K."/>
            <person name="Hamwieh A."/>
            <person name="Solovyev V."/>
            <person name="Salamov A."/>
            <person name="Braich B."/>
            <person name="Kosarev P."/>
            <person name="Mahmoud A."/>
            <person name="Hajiyev E."/>
            <person name="Babayeva S."/>
            <person name="Izzatullayeva V."/>
            <person name="Mammadov A."/>
            <person name="Mammadov A."/>
            <person name="Sharifova S."/>
            <person name="Ojaghi J."/>
            <person name="Eynullazada K."/>
            <person name="Bayramov B."/>
            <person name="Abdulazimova A."/>
            <person name="Shahmuradov I."/>
        </authorList>
    </citation>
    <scope>NUCLEOTIDE SEQUENCE [LARGE SCALE GENOMIC DNA]</scope>
    <source>
        <strain evidence="2">AG2017</strain>
        <strain evidence="4">cv. AG2017</strain>
        <tissue evidence="2">Leaf</tissue>
    </source>
</reference>
<dbReference type="EMBL" id="MTKT01005400">
    <property type="protein sequence ID" value="OWM67186.1"/>
    <property type="molecule type" value="Genomic_DNA"/>
</dbReference>
<evidence type="ECO:0000313" key="2">
    <source>
        <dbReference type="EMBL" id="PKI72214.1"/>
    </source>
</evidence>
<dbReference type="PANTHER" id="PTHR34670">
    <property type="entry name" value="EXPRESSED PROTEIN"/>
    <property type="match status" value="1"/>
</dbReference>
<dbReference type="AlphaFoldDB" id="A0A218W3H8"/>
<dbReference type="Proteomes" id="UP000197138">
    <property type="component" value="Unassembled WGS sequence"/>
</dbReference>
<dbReference type="PANTHER" id="PTHR34670:SF8">
    <property type="entry name" value="EXPRESSED PROTEIN"/>
    <property type="match status" value="1"/>
</dbReference>
<comment type="caution">
    <text evidence="1">The sequence shown here is derived from an EMBL/GenBank/DDBJ whole genome shotgun (WGS) entry which is preliminary data.</text>
</comment>
<sequence>MEGLIPFVYRTLVEHKNTGRQGPLSSWLDESPSASYLRLAGDSGRSQNANLLQSDYGVSVASLPPSREASPRASTSEVIVSTGIESPVSRLTSRRVAGNYGY</sequence>
<reference evidence="1" key="2">
    <citation type="submission" date="2017-06" db="EMBL/GenBank/DDBJ databases">
        <title>The pomegranate genome and the genomics of punicalagin biosynthesis.</title>
        <authorList>
            <person name="Xu C."/>
        </authorList>
    </citation>
    <scope>NUCLEOTIDE SEQUENCE [LARGE SCALE GENOMIC DNA]</scope>
    <source>
        <tissue evidence="1">Fresh leaf</tissue>
    </source>
</reference>
<keyword evidence="4" id="KW-1185">Reference proteome</keyword>
<gene>
    <name evidence="1" type="ORF">CDL15_Pgr000638</name>
    <name evidence="2" type="ORF">CRG98_007412</name>
</gene>
<accession>A0A218W3H8</accession>
<dbReference type="EMBL" id="PGOL01000336">
    <property type="protein sequence ID" value="PKI72214.1"/>
    <property type="molecule type" value="Genomic_DNA"/>
</dbReference>
<organism evidence="1 3">
    <name type="scientific">Punica granatum</name>
    <name type="common">Pomegranate</name>
    <dbReference type="NCBI Taxonomy" id="22663"/>
    <lineage>
        <taxon>Eukaryota</taxon>
        <taxon>Viridiplantae</taxon>
        <taxon>Streptophyta</taxon>
        <taxon>Embryophyta</taxon>
        <taxon>Tracheophyta</taxon>
        <taxon>Spermatophyta</taxon>
        <taxon>Magnoliopsida</taxon>
        <taxon>eudicotyledons</taxon>
        <taxon>Gunneridae</taxon>
        <taxon>Pentapetalae</taxon>
        <taxon>rosids</taxon>
        <taxon>malvids</taxon>
        <taxon>Myrtales</taxon>
        <taxon>Lythraceae</taxon>
        <taxon>Punica</taxon>
    </lineage>
</organism>
<evidence type="ECO:0000313" key="4">
    <source>
        <dbReference type="Proteomes" id="UP000233551"/>
    </source>
</evidence>